<comment type="similarity">
    <text evidence="1">Belongs to the LysR transcriptional regulatory family.</text>
</comment>
<evidence type="ECO:0000256" key="1">
    <source>
        <dbReference type="ARBA" id="ARBA00009437"/>
    </source>
</evidence>
<dbReference type="SUPFAM" id="SSF46785">
    <property type="entry name" value="Winged helix' DNA-binding domain"/>
    <property type="match status" value="1"/>
</dbReference>
<name>A0A344TSB3_9BACT</name>
<dbReference type="InterPro" id="IPR000847">
    <property type="entry name" value="LysR_HTH_N"/>
</dbReference>
<dbReference type="PROSITE" id="PS50931">
    <property type="entry name" value="HTH_LYSR"/>
    <property type="match status" value="1"/>
</dbReference>
<evidence type="ECO:0000256" key="2">
    <source>
        <dbReference type="ARBA" id="ARBA00023015"/>
    </source>
</evidence>
<dbReference type="Proteomes" id="UP000251993">
    <property type="component" value="Chromosome"/>
</dbReference>
<dbReference type="SUPFAM" id="SSF53850">
    <property type="entry name" value="Periplasmic binding protein-like II"/>
    <property type="match status" value="1"/>
</dbReference>
<evidence type="ECO:0000256" key="3">
    <source>
        <dbReference type="ARBA" id="ARBA00023125"/>
    </source>
</evidence>
<sequence length="298" mass="33660">MSDFRLKVFNSVAQHLSFTKAAGELFITQPAVTKHIRELEQQYGTRLFERKGNAVFLTPAGELLKRYAGQILHLYQEAAFELSTLQSKHSGILRLGASTTIGQYLIAPLLAKYYEKFPQIELSLLNGNTEMIENAVLSHAIDLGVVEGKKHHSGIKYVDFMDDELVAVVHSNSKLAPLEEISIEQLTQIPLVLRERGSGTLEVIESALKEHNLKLSSLQIIMHLGGTESIKSFLEHANCMAFLSIRSIQKELITGQLKLIKVKDLVLLRKFWLIHLQGQPEAMAESFMRFAFREYSRK</sequence>
<evidence type="ECO:0000313" key="7">
    <source>
        <dbReference type="Proteomes" id="UP000251993"/>
    </source>
</evidence>
<evidence type="ECO:0000313" key="6">
    <source>
        <dbReference type="EMBL" id="AXE21534.1"/>
    </source>
</evidence>
<reference evidence="6 7" key="1">
    <citation type="submission" date="2018-07" db="EMBL/GenBank/DDBJ databases">
        <title>Genome sequencing of Runella.</title>
        <authorList>
            <person name="Baek M.-G."/>
            <person name="Yi H."/>
        </authorList>
    </citation>
    <scope>NUCLEOTIDE SEQUENCE [LARGE SCALE GENOMIC DNA]</scope>
    <source>
        <strain evidence="6 7">HYN0085</strain>
    </source>
</reference>
<keyword evidence="4" id="KW-0804">Transcription</keyword>
<dbReference type="Pfam" id="PF03466">
    <property type="entry name" value="LysR_substrate"/>
    <property type="match status" value="1"/>
</dbReference>
<evidence type="ECO:0000259" key="5">
    <source>
        <dbReference type="PROSITE" id="PS50931"/>
    </source>
</evidence>
<dbReference type="CDD" id="cd08420">
    <property type="entry name" value="PBP2_CysL_like"/>
    <property type="match status" value="1"/>
</dbReference>
<dbReference type="PANTHER" id="PTHR30126">
    <property type="entry name" value="HTH-TYPE TRANSCRIPTIONAL REGULATOR"/>
    <property type="match status" value="1"/>
</dbReference>
<keyword evidence="7" id="KW-1185">Reference proteome</keyword>
<accession>A0A344TSB3</accession>
<proteinExistence type="inferred from homology"/>
<keyword evidence="2" id="KW-0805">Transcription regulation</keyword>
<dbReference type="RefSeq" id="WP_114070276.1">
    <property type="nucleotide sequence ID" value="NZ_CP030850.1"/>
</dbReference>
<dbReference type="InterPro" id="IPR036390">
    <property type="entry name" value="WH_DNA-bd_sf"/>
</dbReference>
<protein>
    <submittedName>
        <fullName evidence="6">LysR family transcriptional regulator</fullName>
    </submittedName>
</protein>
<keyword evidence="3" id="KW-0238">DNA-binding</keyword>
<dbReference type="KEGG" id="run:DR864_13785"/>
<dbReference type="EMBL" id="CP030850">
    <property type="protein sequence ID" value="AXE21534.1"/>
    <property type="molecule type" value="Genomic_DNA"/>
</dbReference>
<dbReference type="GO" id="GO:0003700">
    <property type="term" value="F:DNA-binding transcription factor activity"/>
    <property type="evidence" value="ECO:0007669"/>
    <property type="project" value="InterPro"/>
</dbReference>
<gene>
    <name evidence="6" type="ORF">DR864_13785</name>
</gene>
<dbReference type="PANTHER" id="PTHR30126:SF39">
    <property type="entry name" value="HTH-TYPE TRANSCRIPTIONAL REGULATOR CYSL"/>
    <property type="match status" value="1"/>
</dbReference>
<dbReference type="Gene3D" id="1.10.10.10">
    <property type="entry name" value="Winged helix-like DNA-binding domain superfamily/Winged helix DNA-binding domain"/>
    <property type="match status" value="1"/>
</dbReference>
<dbReference type="InterPro" id="IPR036388">
    <property type="entry name" value="WH-like_DNA-bd_sf"/>
</dbReference>
<evidence type="ECO:0000256" key="4">
    <source>
        <dbReference type="ARBA" id="ARBA00023163"/>
    </source>
</evidence>
<dbReference type="OrthoDB" id="9785745at2"/>
<dbReference type="Gene3D" id="3.40.190.290">
    <property type="match status" value="1"/>
</dbReference>
<feature type="domain" description="HTH lysR-type" evidence="5">
    <location>
        <begin position="1"/>
        <end position="58"/>
    </location>
</feature>
<dbReference type="Pfam" id="PF00126">
    <property type="entry name" value="HTH_1"/>
    <property type="match status" value="1"/>
</dbReference>
<dbReference type="InterPro" id="IPR005119">
    <property type="entry name" value="LysR_subst-bd"/>
</dbReference>
<dbReference type="PRINTS" id="PR00039">
    <property type="entry name" value="HTHLYSR"/>
</dbReference>
<dbReference type="AlphaFoldDB" id="A0A344TSB3"/>
<organism evidence="6 7">
    <name type="scientific">Runella rosea</name>
    <dbReference type="NCBI Taxonomy" id="2259595"/>
    <lineage>
        <taxon>Bacteria</taxon>
        <taxon>Pseudomonadati</taxon>
        <taxon>Bacteroidota</taxon>
        <taxon>Cytophagia</taxon>
        <taxon>Cytophagales</taxon>
        <taxon>Spirosomataceae</taxon>
        <taxon>Runella</taxon>
    </lineage>
</organism>
<dbReference type="FunFam" id="1.10.10.10:FF:000001">
    <property type="entry name" value="LysR family transcriptional regulator"/>
    <property type="match status" value="1"/>
</dbReference>
<dbReference type="GO" id="GO:0000976">
    <property type="term" value="F:transcription cis-regulatory region binding"/>
    <property type="evidence" value="ECO:0007669"/>
    <property type="project" value="TreeGrafter"/>
</dbReference>